<gene>
    <name evidence="1" type="ORF">EV421DRAFT_1741252</name>
</gene>
<comment type="caution">
    <text evidence="1">The sequence shown here is derived from an EMBL/GenBank/DDBJ whole genome shotgun (WGS) entry which is preliminary data.</text>
</comment>
<organism evidence="1 2">
    <name type="scientific">Armillaria borealis</name>
    <dbReference type="NCBI Taxonomy" id="47425"/>
    <lineage>
        <taxon>Eukaryota</taxon>
        <taxon>Fungi</taxon>
        <taxon>Dikarya</taxon>
        <taxon>Basidiomycota</taxon>
        <taxon>Agaricomycotina</taxon>
        <taxon>Agaricomycetes</taxon>
        <taxon>Agaricomycetidae</taxon>
        <taxon>Agaricales</taxon>
        <taxon>Marasmiineae</taxon>
        <taxon>Physalacriaceae</taxon>
        <taxon>Armillaria</taxon>
    </lineage>
</organism>
<dbReference type="AlphaFoldDB" id="A0AA39J0F7"/>
<reference evidence="1" key="1">
    <citation type="submission" date="2023-06" db="EMBL/GenBank/DDBJ databases">
        <authorList>
            <consortium name="Lawrence Berkeley National Laboratory"/>
            <person name="Ahrendt S."/>
            <person name="Sahu N."/>
            <person name="Indic B."/>
            <person name="Wong-Bajracharya J."/>
            <person name="Merenyi Z."/>
            <person name="Ke H.-M."/>
            <person name="Monk M."/>
            <person name="Kocsube S."/>
            <person name="Drula E."/>
            <person name="Lipzen A."/>
            <person name="Balint B."/>
            <person name="Henrissat B."/>
            <person name="Andreopoulos B."/>
            <person name="Martin F.M."/>
            <person name="Harder C.B."/>
            <person name="Rigling D."/>
            <person name="Ford K.L."/>
            <person name="Foster G.D."/>
            <person name="Pangilinan J."/>
            <person name="Papanicolaou A."/>
            <person name="Barry K."/>
            <person name="LaButti K."/>
            <person name="Viragh M."/>
            <person name="Koriabine M."/>
            <person name="Yan M."/>
            <person name="Riley R."/>
            <person name="Champramary S."/>
            <person name="Plett K.L."/>
            <person name="Tsai I.J."/>
            <person name="Slot J."/>
            <person name="Sipos G."/>
            <person name="Plett J."/>
            <person name="Nagy L.G."/>
            <person name="Grigoriev I.V."/>
        </authorList>
    </citation>
    <scope>NUCLEOTIDE SEQUENCE</scope>
    <source>
        <strain evidence="1">FPL87.14</strain>
    </source>
</reference>
<dbReference type="Proteomes" id="UP001175226">
    <property type="component" value="Unassembled WGS sequence"/>
</dbReference>
<protein>
    <submittedName>
        <fullName evidence="1">Uncharacterized protein</fullName>
    </submittedName>
</protein>
<name>A0AA39J0F7_9AGAR</name>
<proteinExistence type="predicted"/>
<accession>A0AA39J0F7</accession>
<sequence length="530" mass="57875">MVLPPLVQQACKSLFLNEYKALLAAARLGCKGPETRFDLPEIRIPGGCTTCENECPTEVTGGCSTSICTNEYKVLLAAACAVRLECKGTYVAMSRSSVSLRATNLPLATSHFLGARDFKVELIYCRVEDGRNEKNPTPSGKDPNVKLHNSSSNLLLTGWRKAVLGVAVASSLVVTRAGLGNQDNNDNMNNEFILSVKKHQHKLGRIERAEYLCRPRAVIDIKHRTYRLASRWLAGSLTPKSETTFIGSTRSSMAANRIQGNLVCPDISLQQKYSEWSPKGAIFTGVKLNADSDSEASVAVTLEFVLLRLDNHGILHEIRTMDTDLRPTTLSGDVIALDDNTGKCAHLDGVGDAQHDHCLQPVFISPTILVVRARSITLYDSTFTRIATHSFGWVDGASATPTSILIRSQSDNPWSLELNSLEMHPFPPFLQSSSPKYPLDVGPFDAPTSSSASELLLYGSVHTTAPWEEHDGCETLIAAVFPGPLNPTTQVRVHEVCMNGLNNWTALDYDEDLGRIDLGLRSGKITIVQL</sequence>
<evidence type="ECO:0000313" key="1">
    <source>
        <dbReference type="EMBL" id="KAK0433852.1"/>
    </source>
</evidence>
<dbReference type="EMBL" id="JAUEPT010000076">
    <property type="protein sequence ID" value="KAK0433852.1"/>
    <property type="molecule type" value="Genomic_DNA"/>
</dbReference>
<evidence type="ECO:0000313" key="2">
    <source>
        <dbReference type="Proteomes" id="UP001175226"/>
    </source>
</evidence>
<keyword evidence="2" id="KW-1185">Reference proteome</keyword>